<dbReference type="InterPro" id="IPR052056">
    <property type="entry name" value="Mono-ARTD/PARP"/>
</dbReference>
<dbReference type="EMBL" id="CAJPWZ010001825">
    <property type="protein sequence ID" value="CAG2224929.1"/>
    <property type="molecule type" value="Genomic_DNA"/>
</dbReference>
<evidence type="ECO:0000313" key="10">
    <source>
        <dbReference type="Proteomes" id="UP000683360"/>
    </source>
</evidence>
<dbReference type="OrthoDB" id="10052316at2759"/>
<dbReference type="InterPro" id="IPR012317">
    <property type="entry name" value="Poly(ADP-ribose)pol_cat_dom"/>
</dbReference>
<dbReference type="Gene3D" id="3.90.228.10">
    <property type="match status" value="1"/>
</dbReference>
<feature type="domain" description="Macro" evidence="8">
    <location>
        <begin position="257"/>
        <end position="436"/>
    </location>
</feature>
<dbReference type="PANTHER" id="PTHR14453">
    <property type="entry name" value="PARP/ZINC FINGER CCCH TYPE DOMAIN CONTAINING PROTEIN"/>
    <property type="match status" value="1"/>
</dbReference>
<dbReference type="PANTHER" id="PTHR14453:SF67">
    <property type="entry name" value="POLY [ADP-RIBOSE] POLYMERASE"/>
    <property type="match status" value="1"/>
</dbReference>
<protein>
    <recommendedName>
        <fullName evidence="6">Poly [ADP-ribose] polymerase</fullName>
        <shortName evidence="6">PARP</shortName>
        <ecNumber evidence="6">2.4.2.-</ecNumber>
    </recommendedName>
</protein>
<evidence type="ECO:0000259" key="7">
    <source>
        <dbReference type="PROSITE" id="PS51059"/>
    </source>
</evidence>
<feature type="domain" description="PARP catalytic" evidence="7">
    <location>
        <begin position="462"/>
        <end position="676"/>
    </location>
</feature>
<keyword evidence="10" id="KW-1185">Reference proteome</keyword>
<reference evidence="9" key="1">
    <citation type="submission" date="2021-03" db="EMBL/GenBank/DDBJ databases">
        <authorList>
            <person name="Bekaert M."/>
        </authorList>
    </citation>
    <scope>NUCLEOTIDE SEQUENCE</scope>
</reference>
<dbReference type="InterPro" id="IPR043472">
    <property type="entry name" value="Macro_dom-like"/>
</dbReference>
<dbReference type="GO" id="GO:0005634">
    <property type="term" value="C:nucleus"/>
    <property type="evidence" value="ECO:0007669"/>
    <property type="project" value="UniProtKB-SubCell"/>
</dbReference>
<evidence type="ECO:0000256" key="3">
    <source>
        <dbReference type="ARBA" id="ARBA00022679"/>
    </source>
</evidence>
<dbReference type="EC" id="2.4.2.-" evidence="6"/>
<dbReference type="Pfam" id="PF01661">
    <property type="entry name" value="Macro"/>
    <property type="match status" value="1"/>
</dbReference>
<sequence length="676" mass="77183">MGQSESMVDPHLGNSLLGFQDKINARNVISTMSELRKCQQIHHKPYTIELKTTEVTSLTGHLYIDMQKHNIKTPPSCIKNDRTKTLRTWNCHSIFAKTLAQVQVSPEERSTIKTIVKNTWRKQFADNGRDLWGLNTFIQLERIEKSQLAELYFESRETKLHKIGKSERTVVELKDISCETSGAMFTADKANKSLSVEMGNIVNEHYSSNGTLVGCKDDKSDNVFDNRWTGNDQFFSFRGYVRKTRFMQKPASTAKLDNSASFIDIGNISVSVITGNLAEQEADIIINIVSPGVDLTKGLESNEISEFGGLEILKEWDDDYLFGDVAITSGGQFKCSRVYHVALPQWNDNEQELQKIIKIFFDYIRNSNEKIKSVVIPPLGHGFWAFPDDVIAKNMISTIVELGKDSQIHHLSVKVVCHKRENSVFKVLKKEVGKLTEQLYMEMYVSDLKPPLYWTLNEHTKTFKEWNCQSINKRCCELVQVSQRERFAIESLVKDTWKAEFVGIGRDSRGLEAINYRNIEILNVERIENPSVAERYFQCRARMCYKVGQFKRHFPKLEEIGCSSGPILTSRKTNNTLKRGMVHMVNEHYLFHGTTVNLINTIADQGFDQRLSNGMFGAGIYAAESPTKCDQYAGKNIKQNYPRKIKKRNTSYLIATCGAWSEYPSVCFVHASLKIK</sequence>
<evidence type="ECO:0000256" key="1">
    <source>
        <dbReference type="ARBA" id="ARBA00004123"/>
    </source>
</evidence>
<organism evidence="9 10">
    <name type="scientific">Mytilus edulis</name>
    <name type="common">Blue mussel</name>
    <dbReference type="NCBI Taxonomy" id="6550"/>
    <lineage>
        <taxon>Eukaryota</taxon>
        <taxon>Metazoa</taxon>
        <taxon>Spiralia</taxon>
        <taxon>Lophotrochozoa</taxon>
        <taxon>Mollusca</taxon>
        <taxon>Bivalvia</taxon>
        <taxon>Autobranchia</taxon>
        <taxon>Pteriomorphia</taxon>
        <taxon>Mytilida</taxon>
        <taxon>Mytiloidea</taxon>
        <taxon>Mytilidae</taxon>
        <taxon>Mytilinae</taxon>
        <taxon>Mytilus</taxon>
    </lineage>
</organism>
<keyword evidence="4 6" id="KW-0520">NAD</keyword>
<comment type="subcellular location">
    <subcellularLocation>
        <location evidence="1">Nucleus</location>
    </subcellularLocation>
</comment>
<evidence type="ECO:0000256" key="2">
    <source>
        <dbReference type="ARBA" id="ARBA00022676"/>
    </source>
</evidence>
<proteinExistence type="predicted"/>
<gene>
    <name evidence="9" type="ORF">MEDL_38079</name>
</gene>
<dbReference type="GO" id="GO:0003950">
    <property type="term" value="F:NAD+ poly-ADP-ribosyltransferase activity"/>
    <property type="evidence" value="ECO:0007669"/>
    <property type="project" value="UniProtKB-UniRule"/>
</dbReference>
<evidence type="ECO:0000256" key="4">
    <source>
        <dbReference type="ARBA" id="ARBA00023027"/>
    </source>
</evidence>
<evidence type="ECO:0000256" key="5">
    <source>
        <dbReference type="ARBA" id="ARBA00023242"/>
    </source>
</evidence>
<evidence type="ECO:0000259" key="8">
    <source>
        <dbReference type="PROSITE" id="PS51154"/>
    </source>
</evidence>
<dbReference type="InterPro" id="IPR002589">
    <property type="entry name" value="Macro_dom"/>
</dbReference>
<dbReference type="SUPFAM" id="SSF56399">
    <property type="entry name" value="ADP-ribosylation"/>
    <property type="match status" value="1"/>
</dbReference>
<keyword evidence="3 6" id="KW-0808">Transferase</keyword>
<dbReference type="Pfam" id="PF00644">
    <property type="entry name" value="PARP"/>
    <property type="match status" value="1"/>
</dbReference>
<dbReference type="Proteomes" id="UP000683360">
    <property type="component" value="Unassembled WGS sequence"/>
</dbReference>
<dbReference type="SUPFAM" id="SSF52949">
    <property type="entry name" value="Macro domain-like"/>
    <property type="match status" value="1"/>
</dbReference>
<dbReference type="GO" id="GO:0005737">
    <property type="term" value="C:cytoplasm"/>
    <property type="evidence" value="ECO:0007669"/>
    <property type="project" value="TreeGrafter"/>
</dbReference>
<dbReference type="GO" id="GO:0010629">
    <property type="term" value="P:negative regulation of gene expression"/>
    <property type="evidence" value="ECO:0007669"/>
    <property type="project" value="TreeGrafter"/>
</dbReference>
<keyword evidence="5" id="KW-0539">Nucleus</keyword>
<comment type="caution">
    <text evidence="9">The sequence shown here is derived from an EMBL/GenBank/DDBJ whole genome shotgun (WGS) entry which is preliminary data.</text>
</comment>
<dbReference type="GO" id="GO:0003714">
    <property type="term" value="F:transcription corepressor activity"/>
    <property type="evidence" value="ECO:0007669"/>
    <property type="project" value="TreeGrafter"/>
</dbReference>
<evidence type="ECO:0000256" key="6">
    <source>
        <dbReference type="RuleBase" id="RU362114"/>
    </source>
</evidence>
<dbReference type="Gene3D" id="3.40.220.10">
    <property type="entry name" value="Leucine Aminopeptidase, subunit E, domain 1"/>
    <property type="match status" value="1"/>
</dbReference>
<dbReference type="AlphaFoldDB" id="A0A8S3T1X2"/>
<keyword evidence="2 6" id="KW-0328">Glycosyltransferase</keyword>
<name>A0A8S3T1X2_MYTED</name>
<dbReference type="PROSITE" id="PS51059">
    <property type="entry name" value="PARP_CATALYTIC"/>
    <property type="match status" value="1"/>
</dbReference>
<evidence type="ECO:0000313" key="9">
    <source>
        <dbReference type="EMBL" id="CAG2224929.1"/>
    </source>
</evidence>
<accession>A0A8S3T1X2</accession>
<dbReference type="PROSITE" id="PS51154">
    <property type="entry name" value="MACRO"/>
    <property type="match status" value="1"/>
</dbReference>